<dbReference type="InterPro" id="IPR000891">
    <property type="entry name" value="PYR_CT"/>
</dbReference>
<evidence type="ECO:0000256" key="8">
    <source>
        <dbReference type="SAM" id="Phobius"/>
    </source>
</evidence>
<comment type="pathway">
    <text evidence="1">Metabolic intermediate metabolism; (S)-3-hydroxy-3-methylglutaryl-CoA degradation; acetoacetate from (S)-3-hydroxy-3-methylglutaryl-CoA: step 1/1.</text>
</comment>
<dbReference type="Gene3D" id="3.20.20.70">
    <property type="entry name" value="Aldolase class I"/>
    <property type="match status" value="1"/>
</dbReference>
<dbReference type="InterPro" id="IPR013785">
    <property type="entry name" value="Aldolase_TIM"/>
</dbReference>
<dbReference type="InterPro" id="IPR043594">
    <property type="entry name" value="HMGL"/>
</dbReference>
<dbReference type="PROSITE" id="PS50991">
    <property type="entry name" value="PYR_CT"/>
    <property type="match status" value="1"/>
</dbReference>
<dbReference type="STRING" id="1151754.M9M7E5"/>
<feature type="region of interest" description="Disordered" evidence="7">
    <location>
        <begin position="350"/>
        <end position="376"/>
    </location>
</feature>
<dbReference type="OrthoDB" id="3232309at2759"/>
<dbReference type="GO" id="GO:0046872">
    <property type="term" value="F:metal ion binding"/>
    <property type="evidence" value="ECO:0007669"/>
    <property type="project" value="UniProtKB-KW"/>
</dbReference>
<comment type="similarity">
    <text evidence="2">Belongs to the HMG-CoA lyase family.</text>
</comment>
<evidence type="ECO:0000313" key="10">
    <source>
        <dbReference type="EMBL" id="GAC76990.1"/>
    </source>
</evidence>
<keyword evidence="5 10" id="KW-0456">Lyase</keyword>
<feature type="region of interest" description="Disordered" evidence="7">
    <location>
        <begin position="685"/>
        <end position="732"/>
    </location>
</feature>
<accession>M9M7E5</accession>
<evidence type="ECO:0000256" key="2">
    <source>
        <dbReference type="ARBA" id="ARBA00009405"/>
    </source>
</evidence>
<keyword evidence="8" id="KW-0472">Membrane</keyword>
<dbReference type="NCBIfam" id="NF004283">
    <property type="entry name" value="PRK05692.1"/>
    <property type="match status" value="1"/>
</dbReference>
<evidence type="ECO:0000256" key="3">
    <source>
        <dbReference type="ARBA" id="ARBA00012910"/>
    </source>
</evidence>
<dbReference type="EMBL" id="DF196788">
    <property type="protein sequence ID" value="GAC76990.1"/>
    <property type="molecule type" value="Genomic_DNA"/>
</dbReference>
<sequence length="1277" mass="138320">MNDPVMPSRAQGAALLSSVSAAGPWRSATDHDVHADNRDENIFGWIQPDEWDTVAGLNKSNFMRGDCVECTTVPDSANNPSLLQSCGGPSCGYGAQCCEYSRRATHTHGPSDRTPALLLQRPRATSTTNKIADLAKIESKSSLGVSLVDIIHGRSCRPISLLDLRTFLHFQRQPQKRLASYYPASDMQSSALDDFDLNLDQPSASPTHSFKHKRNARRLHFDEVDALDFLVAYERYVTKFRDQPRAKRLNSPDPATCKAAVRAYVRRQCKPRVSSDLTVAQMLAQEALTPDDDVDDISEQASHEMLARLRPTDLGLKPEQQPLRVEFDRLVHRYLCSRRVCILPSNSRFRRKRDSSSSSDTAAGGSESPYKQLGSSSAEKMPRLRWMVDVGLISESDLQLCLAECDFSTHPDVLAPIAEAVYAYMSQHVVPFFFISVARNLSPNTKRGRLLVGVACTAIALIFSILLIISPSPLAPHANHGTGNIPRWWRLLTAPVWCAGLGYILAYFTGLCVWLTLRGNREPDEEEEREREEIRSRISGEDVVGFDLAELQATADERDMEVEQDTNRWMAPEIADILTGITGQKKDKRKHQRSSSDALRLDALEEGHLRVKSETTDAVASSKVSFEYSLAAEKPSNPSEAAMTFFTDKASALAAPAAVIMNTPRRPSMMPVMSETNLVGRPSTTLSALDVSTSNSVRPSLERSGHSLGDVRPADARGAANGDSPSGPTLMRQKRVPLLNLSIGFVKSPGHERGEDQADAPVLTRDALLFDPELAARMTTRTVAGGPMGGSPSRLSATTSTTVVASPLAPVSAGAKRTYEESPSLSLRERLWIAVQRGTGFAVGTERVLDARVRRAQQMKALRIMALNTLATVVVMPDEIAGRSKCDAPHFEALRFLNRHTRTKDGSSVASSHILTSSISSPSAMLQPLLRTSAITTARSATRSLATAASNGNFVKIVEVSPRDGLQNEKTIVPTETKVELIRRLADTGVPVIEAGSFVSPKWVPQMADTPQVVTQMPVHASISYPVLVPNMRGLEGLQKLLANYADGSKGKPPTDEIAIFTAASESFCKANTNCSIAESLDRLHEVTSKAKAAGLKVRGYVSVVAGCPYEGKVDAEAVGRVSKALHEMGCYEVSLGDTIGAGTPSVMEAVLNASVRQSGQGPEYFAAHCHDTMNTGLANVLHMVRLGVRTVDSAVGGLGGCPYSPGATGNIDTESVVFALHNEGYATGTDLDKLVDVGAWINDQIGRTNASSAGRAVLAQREIRAKRAAKQAQAKL</sequence>
<dbReference type="GO" id="GO:0006552">
    <property type="term" value="P:L-leucine catabolic process"/>
    <property type="evidence" value="ECO:0007669"/>
    <property type="project" value="TreeGrafter"/>
</dbReference>
<feature type="domain" description="Pyruvate carboxyltransferase" evidence="9">
    <location>
        <begin position="955"/>
        <end position="1236"/>
    </location>
</feature>
<evidence type="ECO:0000256" key="6">
    <source>
        <dbReference type="ARBA" id="ARBA00049877"/>
    </source>
</evidence>
<organism evidence="10 11">
    <name type="scientific">Pseudozyma antarctica (strain T-34)</name>
    <name type="common">Yeast</name>
    <name type="synonym">Candida antarctica</name>
    <dbReference type="NCBI Taxonomy" id="1151754"/>
    <lineage>
        <taxon>Eukaryota</taxon>
        <taxon>Fungi</taxon>
        <taxon>Dikarya</taxon>
        <taxon>Basidiomycota</taxon>
        <taxon>Ustilaginomycotina</taxon>
        <taxon>Ustilaginomycetes</taxon>
        <taxon>Ustilaginales</taxon>
        <taxon>Ustilaginaceae</taxon>
        <taxon>Moesziomyces</taxon>
    </lineage>
</organism>
<protein>
    <recommendedName>
        <fullName evidence="3">hydroxymethylglutaryl-CoA lyase</fullName>
        <ecNumber evidence="3">4.1.3.4</ecNumber>
    </recommendedName>
</protein>
<dbReference type="EC" id="4.1.3.4" evidence="3"/>
<name>M9M7E5_PSEA3</name>
<dbReference type="PANTHER" id="PTHR42738">
    <property type="entry name" value="HYDROXYMETHYLGLUTARYL-COA LYASE"/>
    <property type="match status" value="1"/>
</dbReference>
<keyword evidence="4" id="KW-0479">Metal-binding</keyword>
<dbReference type="SUPFAM" id="SSF51569">
    <property type="entry name" value="Aldolase"/>
    <property type="match status" value="1"/>
</dbReference>
<dbReference type="Proteomes" id="UP000011976">
    <property type="component" value="Unassembled WGS sequence"/>
</dbReference>
<dbReference type="GO" id="GO:0046951">
    <property type="term" value="P:ketone body biosynthetic process"/>
    <property type="evidence" value="ECO:0007669"/>
    <property type="project" value="TreeGrafter"/>
</dbReference>
<dbReference type="Pfam" id="PF00682">
    <property type="entry name" value="HMGL-like"/>
    <property type="match status" value="1"/>
</dbReference>
<proteinExistence type="inferred from homology"/>
<feature type="compositionally biased region" description="Polar residues" evidence="7">
    <location>
        <begin position="685"/>
        <end position="698"/>
    </location>
</feature>
<evidence type="ECO:0000256" key="4">
    <source>
        <dbReference type="ARBA" id="ARBA00022723"/>
    </source>
</evidence>
<reference evidence="11" key="1">
    <citation type="journal article" date="2013" name="Genome Announc.">
        <title>Genome sequence of the basidiomycetous yeast Pseudozyma antarctica T-34, a producer of the glycolipid biosurfactants mannosylerythritol lipids.</title>
        <authorList>
            <person name="Morita T."/>
            <person name="Koike H."/>
            <person name="Koyama Y."/>
            <person name="Hagiwara H."/>
            <person name="Ito E."/>
            <person name="Fukuoka T."/>
            <person name="Imura T."/>
            <person name="Machida M."/>
            <person name="Kitamoto D."/>
        </authorList>
    </citation>
    <scope>NUCLEOTIDE SEQUENCE [LARGE SCALE GENOMIC DNA]</scope>
    <source>
        <strain evidence="11">T-34</strain>
    </source>
</reference>
<keyword evidence="8" id="KW-1133">Transmembrane helix</keyword>
<evidence type="ECO:0000256" key="1">
    <source>
        <dbReference type="ARBA" id="ARBA00005143"/>
    </source>
</evidence>
<evidence type="ECO:0000256" key="7">
    <source>
        <dbReference type="SAM" id="MobiDB-lite"/>
    </source>
</evidence>
<evidence type="ECO:0000256" key="5">
    <source>
        <dbReference type="ARBA" id="ARBA00023239"/>
    </source>
</evidence>
<feature type="region of interest" description="Disordered" evidence="7">
    <location>
        <begin position="782"/>
        <end position="801"/>
    </location>
</feature>
<dbReference type="GO" id="GO:0004419">
    <property type="term" value="F:hydroxymethylglutaryl-CoA lyase activity"/>
    <property type="evidence" value="ECO:0007669"/>
    <property type="project" value="UniProtKB-EC"/>
</dbReference>
<evidence type="ECO:0000259" key="9">
    <source>
        <dbReference type="PROSITE" id="PS50991"/>
    </source>
</evidence>
<feature type="transmembrane region" description="Helical" evidence="8">
    <location>
        <begin position="494"/>
        <end position="517"/>
    </location>
</feature>
<dbReference type="PANTHER" id="PTHR42738:SF7">
    <property type="entry name" value="HYDROXYMETHYLGLUTARYL-COA LYASE"/>
    <property type="match status" value="1"/>
</dbReference>
<dbReference type="AlphaFoldDB" id="M9M7E5"/>
<gene>
    <name evidence="10" type="ORF">PANT_22c00313</name>
</gene>
<feature type="transmembrane region" description="Helical" evidence="8">
    <location>
        <begin position="450"/>
        <end position="474"/>
    </location>
</feature>
<dbReference type="FunFam" id="3.20.20.70:FF:000071">
    <property type="entry name" value="Hydroxymethylglutaryl-CoA lyase"/>
    <property type="match status" value="1"/>
</dbReference>
<comment type="catalytic activity">
    <reaction evidence="6">
        <text>(3S)-3-hydroxy-3-methylglutaryl-CoA = acetoacetate + acetyl-CoA</text>
        <dbReference type="Rhea" id="RHEA:24404"/>
        <dbReference type="ChEBI" id="CHEBI:13705"/>
        <dbReference type="ChEBI" id="CHEBI:43074"/>
        <dbReference type="ChEBI" id="CHEBI:57288"/>
        <dbReference type="EC" id="4.1.3.4"/>
    </reaction>
</comment>
<dbReference type="CDD" id="cd07938">
    <property type="entry name" value="DRE_TIM_HMGL"/>
    <property type="match status" value="1"/>
</dbReference>
<evidence type="ECO:0000313" key="11">
    <source>
        <dbReference type="Proteomes" id="UP000011976"/>
    </source>
</evidence>
<keyword evidence="8" id="KW-0812">Transmembrane</keyword>